<feature type="domain" description="Ancillary SecYEG translocon subunit/Cell division coordinator CpoB TPR" evidence="3">
    <location>
        <begin position="151"/>
        <end position="269"/>
    </location>
</feature>
<dbReference type="NCBIfam" id="TIGR02795">
    <property type="entry name" value="tol_pal_ybgF"/>
    <property type="match status" value="1"/>
</dbReference>
<dbReference type="InterPro" id="IPR018704">
    <property type="entry name" value="SecYEG/CpoB_TPR"/>
</dbReference>
<proteinExistence type="inferred from homology"/>
<comment type="similarity">
    <text evidence="1">Belongs to the CpoB family.</text>
</comment>
<evidence type="ECO:0000313" key="5">
    <source>
        <dbReference type="Proteomes" id="UP000281128"/>
    </source>
</evidence>
<dbReference type="HAMAP" id="MF_02066">
    <property type="entry name" value="CpoB"/>
    <property type="match status" value="1"/>
</dbReference>
<feature type="region of interest" description="Disordered" evidence="2">
    <location>
        <begin position="114"/>
        <end position="151"/>
    </location>
</feature>
<dbReference type="Proteomes" id="UP000281128">
    <property type="component" value="Unassembled WGS sequence"/>
</dbReference>
<name>A0A3A8B2L3_9RHOB</name>
<reference evidence="4 5" key="1">
    <citation type="submission" date="2018-09" db="EMBL/GenBank/DDBJ databases">
        <title>Roseovarius spongiae sp. nov., isolated from a marine sponge.</title>
        <authorList>
            <person name="Zhuang L."/>
            <person name="Luo L."/>
        </authorList>
    </citation>
    <scope>NUCLEOTIDE SEQUENCE [LARGE SCALE GENOMIC DNA]</scope>
    <source>
        <strain evidence="4 5">HN-E21</strain>
    </source>
</reference>
<dbReference type="InterPro" id="IPR034706">
    <property type="entry name" value="CpoB"/>
</dbReference>
<evidence type="ECO:0000256" key="1">
    <source>
        <dbReference type="HAMAP-Rule" id="MF_02066"/>
    </source>
</evidence>
<feature type="coiled-coil region" evidence="1">
    <location>
        <begin position="26"/>
        <end position="86"/>
    </location>
</feature>
<keyword evidence="1" id="KW-0132">Cell division</keyword>
<evidence type="ECO:0000259" key="3">
    <source>
        <dbReference type="Pfam" id="PF09976"/>
    </source>
</evidence>
<dbReference type="GO" id="GO:0043093">
    <property type="term" value="P:FtsZ-dependent cytokinesis"/>
    <property type="evidence" value="ECO:0007669"/>
    <property type="project" value="UniProtKB-UniRule"/>
</dbReference>
<comment type="subcellular location">
    <subcellularLocation>
        <location evidence="1">Periplasm</location>
    </subcellularLocation>
</comment>
<dbReference type="Pfam" id="PF09976">
    <property type="entry name" value="TPR_21"/>
    <property type="match status" value="1"/>
</dbReference>
<keyword evidence="5" id="KW-1185">Reference proteome</keyword>
<sequence length="277" mass="29067" precursor="true">MRCILSFALALVLAMPAMAQTRAETLADIRQELTVLNVELKKLKRELSTTGGAGELSTAGSVLERVAAIESELQHLTAKTEELELRIDRIVTDGTNRIGDLEFRLVELEGGDVSKLGETSTLGGGELPQTGGVSAVPGTTSPEPDDGPEMAEQERADFEAAEAAMAAGDHVEAAEKFARFREAYPGGPLTDRAGLKQGEAYEAAGDMAKAARAYLDLFSAAPEGPLAADALFRLGRALGELGQTEEACLTLAEVETRYPGASAVAEAKGAMQTIGCQ</sequence>
<comment type="caution">
    <text evidence="4">The sequence shown here is derived from an EMBL/GenBank/DDBJ whole genome shotgun (WGS) entry which is preliminary data.</text>
</comment>
<organism evidence="4 5">
    <name type="scientific">Roseovarius spongiae</name>
    <dbReference type="NCBI Taxonomy" id="2320272"/>
    <lineage>
        <taxon>Bacteria</taxon>
        <taxon>Pseudomonadati</taxon>
        <taxon>Pseudomonadota</taxon>
        <taxon>Alphaproteobacteria</taxon>
        <taxon>Rhodobacterales</taxon>
        <taxon>Roseobacteraceae</taxon>
        <taxon>Roseovarius</taxon>
    </lineage>
</organism>
<evidence type="ECO:0000313" key="4">
    <source>
        <dbReference type="EMBL" id="RKF13925.1"/>
    </source>
</evidence>
<dbReference type="InterPro" id="IPR014162">
    <property type="entry name" value="CpoB_C"/>
</dbReference>
<keyword evidence="1" id="KW-0175">Coiled coil</keyword>
<dbReference type="GO" id="GO:0030288">
    <property type="term" value="C:outer membrane-bounded periplasmic space"/>
    <property type="evidence" value="ECO:0007669"/>
    <property type="project" value="UniProtKB-UniRule"/>
</dbReference>
<dbReference type="AlphaFoldDB" id="A0A3A8B2L3"/>
<feature type="signal peptide" evidence="1">
    <location>
        <begin position="1"/>
        <end position="19"/>
    </location>
</feature>
<keyword evidence="1" id="KW-0574">Periplasm</keyword>
<dbReference type="InterPro" id="IPR011990">
    <property type="entry name" value="TPR-like_helical_dom_sf"/>
</dbReference>
<keyword evidence="1" id="KW-0732">Signal</keyword>
<keyword evidence="1" id="KW-0131">Cell cycle</keyword>
<evidence type="ECO:0000256" key="2">
    <source>
        <dbReference type="SAM" id="MobiDB-lite"/>
    </source>
</evidence>
<dbReference type="EMBL" id="RAPE01000003">
    <property type="protein sequence ID" value="RKF13925.1"/>
    <property type="molecule type" value="Genomic_DNA"/>
</dbReference>
<dbReference type="SUPFAM" id="SSF48452">
    <property type="entry name" value="TPR-like"/>
    <property type="match status" value="1"/>
</dbReference>
<protein>
    <recommendedName>
        <fullName evidence="1">Cell division coordinator CpoB</fullName>
    </recommendedName>
</protein>
<comment type="function">
    <text evidence="1">Mediates coordination of peptidoglycan synthesis and outer membrane constriction during cell division.</text>
</comment>
<dbReference type="Gene3D" id="1.25.40.10">
    <property type="entry name" value="Tetratricopeptide repeat domain"/>
    <property type="match status" value="1"/>
</dbReference>
<accession>A0A3A8B2L3</accession>
<dbReference type="OrthoDB" id="9763909at2"/>
<feature type="chain" id="PRO_5017491067" description="Cell division coordinator CpoB" evidence="1">
    <location>
        <begin position="20"/>
        <end position="277"/>
    </location>
</feature>
<gene>
    <name evidence="4" type="primary">ybgF</name>
    <name evidence="1" type="synonym">cpoB</name>
    <name evidence="4" type="ORF">D6850_12085</name>
</gene>
<dbReference type="RefSeq" id="WP_121167265.1">
    <property type="nucleotide sequence ID" value="NZ_RAPE01000003.1"/>
</dbReference>